<dbReference type="EMBL" id="CP050292">
    <property type="protein sequence ID" value="QND70018.1"/>
    <property type="molecule type" value="Genomic_DNA"/>
</dbReference>
<dbReference type="KEGG" id="trb:HB776_01245"/>
<accession>A0A7G6TTD6</accession>
<protein>
    <submittedName>
        <fullName evidence="1">Uncharacterized protein</fullName>
    </submittedName>
</protein>
<proteinExistence type="predicted"/>
<sequence length="73" mass="8113">MTTFIFTLTPDASSAAVERVIAELDAAFPQHEFLAGDPDVGGFENTIPRCMAALAAVIYPVKSHCRTWRRFRK</sequence>
<organism evidence="1 2">
    <name type="scientific">Tardiphaga robiniae</name>
    <dbReference type="NCBI Taxonomy" id="943830"/>
    <lineage>
        <taxon>Bacteria</taxon>
        <taxon>Pseudomonadati</taxon>
        <taxon>Pseudomonadota</taxon>
        <taxon>Alphaproteobacteria</taxon>
        <taxon>Hyphomicrobiales</taxon>
        <taxon>Nitrobacteraceae</taxon>
        <taxon>Tardiphaga</taxon>
    </lineage>
</organism>
<name>A0A7G6TTD6_9BRAD</name>
<evidence type="ECO:0000313" key="1">
    <source>
        <dbReference type="EMBL" id="QND70018.1"/>
    </source>
</evidence>
<evidence type="ECO:0000313" key="2">
    <source>
        <dbReference type="Proteomes" id="UP000515291"/>
    </source>
</evidence>
<reference evidence="2" key="1">
    <citation type="journal article" date="2020" name="Mol. Plant Microbe">
        <title>Rhizobial microsymbionts of the narrowly endemic Oxytropis species growing in Kamchatka are characterized by significant genetic diversity and possess a set of genes that are associated with T3SS and T6SS secretion systems and can affect the development of symbiosis.</title>
        <authorList>
            <person name="Safronova V."/>
            <person name="Guro P."/>
            <person name="Sazanova A."/>
            <person name="Kuznetsova I."/>
            <person name="Belimov A."/>
            <person name="Yakubov V."/>
            <person name="Chirak E."/>
            <person name="Afonin A."/>
            <person name="Gogolev Y."/>
            <person name="Andronov E."/>
            <person name="Tikhonovich I."/>
        </authorList>
    </citation>
    <scope>NUCLEOTIDE SEQUENCE [LARGE SCALE GENOMIC DNA]</scope>
    <source>
        <strain evidence="2">581</strain>
    </source>
</reference>
<dbReference type="Proteomes" id="UP000515291">
    <property type="component" value="Chromosome"/>
</dbReference>
<gene>
    <name evidence="1" type="ORF">HB776_01245</name>
</gene>
<dbReference type="AlphaFoldDB" id="A0A7G6TTD6"/>
<dbReference type="RefSeq" id="WP_184514460.1">
    <property type="nucleotide sequence ID" value="NZ_CP050292.1"/>
</dbReference>